<sequence length="95" mass="10875">MLQIGIIYDRNNDIARALPWYGKAIKAGNEQAQKQQDILLHWLEDKENWQTVPGPFRNTFCKAKDAFELPSALLTFCTPQARQPDMTPANKTDNN</sequence>
<evidence type="ECO:0008006" key="3">
    <source>
        <dbReference type="Google" id="ProtNLM"/>
    </source>
</evidence>
<organism evidence="1 2">
    <name type="scientific">Candidatus Electrothrix marina</name>
    <dbReference type="NCBI Taxonomy" id="1859130"/>
    <lineage>
        <taxon>Bacteria</taxon>
        <taxon>Pseudomonadati</taxon>
        <taxon>Thermodesulfobacteriota</taxon>
        <taxon>Desulfobulbia</taxon>
        <taxon>Desulfobulbales</taxon>
        <taxon>Desulfobulbaceae</taxon>
        <taxon>Candidatus Electrothrix</taxon>
    </lineage>
</organism>
<dbReference type="AlphaFoldDB" id="A0A3S3RW80"/>
<evidence type="ECO:0000313" key="2">
    <source>
        <dbReference type="Proteomes" id="UP000287615"/>
    </source>
</evidence>
<gene>
    <name evidence="1" type="ORF">VU00_12372</name>
</gene>
<dbReference type="EMBL" id="MTKR01000237">
    <property type="protein sequence ID" value="RWX49550.1"/>
    <property type="molecule type" value="Genomic_DNA"/>
</dbReference>
<reference evidence="1 2" key="1">
    <citation type="submission" date="2017-01" db="EMBL/GenBank/DDBJ databases">
        <title>The cable genome- insights into the physiology and evolution of filamentous bacteria capable of sulfide oxidation via long distance electron transfer.</title>
        <authorList>
            <person name="Schreiber L."/>
            <person name="Bjerg J.T."/>
            <person name="Boggild A."/>
            <person name="Van De Vossenberg J."/>
            <person name="Meysman F."/>
            <person name="Nielsen L.P."/>
            <person name="Schramm A."/>
            <person name="Kjeldsen K.U."/>
        </authorList>
    </citation>
    <scope>NUCLEOTIDE SEQUENCE [LARGE SCALE GENOMIC DNA]</scope>
    <source>
        <strain evidence="1">A3</strain>
    </source>
</reference>
<accession>A0A3S3RW80</accession>
<evidence type="ECO:0000313" key="1">
    <source>
        <dbReference type="EMBL" id="RWX49550.1"/>
    </source>
</evidence>
<name>A0A3S3RW80_9BACT</name>
<protein>
    <recommendedName>
        <fullName evidence="3">Sel1 repeat-containing protein</fullName>
    </recommendedName>
</protein>
<proteinExistence type="predicted"/>
<dbReference type="Proteomes" id="UP000287615">
    <property type="component" value="Unassembled WGS sequence"/>
</dbReference>
<comment type="caution">
    <text evidence="1">The sequence shown here is derived from an EMBL/GenBank/DDBJ whole genome shotgun (WGS) entry which is preliminary data.</text>
</comment>